<organism evidence="8 9">
    <name type="scientific">Motilibacter rhizosphaerae</name>
    <dbReference type="NCBI Taxonomy" id="598652"/>
    <lineage>
        <taxon>Bacteria</taxon>
        <taxon>Bacillati</taxon>
        <taxon>Actinomycetota</taxon>
        <taxon>Actinomycetes</taxon>
        <taxon>Motilibacterales</taxon>
        <taxon>Motilibacteraceae</taxon>
        <taxon>Motilibacter</taxon>
    </lineage>
</organism>
<comment type="caution">
    <text evidence="8">The sequence shown here is derived from an EMBL/GenBank/DDBJ whole genome shotgun (WGS) entry which is preliminary data.</text>
</comment>
<feature type="signal peptide" evidence="6">
    <location>
        <begin position="1"/>
        <end position="23"/>
    </location>
</feature>
<dbReference type="InterPro" id="IPR000709">
    <property type="entry name" value="Leu_Ile_Val-bd"/>
</dbReference>
<keyword evidence="9" id="KW-1185">Reference proteome</keyword>
<dbReference type="RefSeq" id="WP_231116476.1">
    <property type="nucleotide sequence ID" value="NZ_SGXD01000004.1"/>
</dbReference>
<feature type="domain" description="Leucine-binding protein" evidence="7">
    <location>
        <begin position="61"/>
        <end position="394"/>
    </location>
</feature>
<evidence type="ECO:0000256" key="2">
    <source>
        <dbReference type="ARBA" id="ARBA00022448"/>
    </source>
</evidence>
<keyword evidence="3 6" id="KW-0732">Signal</keyword>
<dbReference type="Pfam" id="PF13458">
    <property type="entry name" value="Peripla_BP_6"/>
    <property type="match status" value="1"/>
</dbReference>
<dbReference type="PRINTS" id="PR00337">
    <property type="entry name" value="LEUILEVALBP"/>
</dbReference>
<evidence type="ECO:0000256" key="5">
    <source>
        <dbReference type="SAM" id="MobiDB-lite"/>
    </source>
</evidence>
<evidence type="ECO:0000256" key="3">
    <source>
        <dbReference type="ARBA" id="ARBA00022729"/>
    </source>
</evidence>
<dbReference type="PROSITE" id="PS51257">
    <property type="entry name" value="PROKAR_LIPOPROTEIN"/>
    <property type="match status" value="1"/>
</dbReference>
<keyword evidence="4" id="KW-0029">Amino-acid transport</keyword>
<dbReference type="PANTHER" id="PTHR47151">
    <property type="entry name" value="LEU/ILE/VAL-BINDING ABC TRANSPORTER SUBUNIT"/>
    <property type="match status" value="1"/>
</dbReference>
<comment type="similarity">
    <text evidence="1">Belongs to the leucine-binding protein family.</text>
</comment>
<dbReference type="SUPFAM" id="SSF53822">
    <property type="entry name" value="Periplasmic binding protein-like I"/>
    <property type="match status" value="1"/>
</dbReference>
<dbReference type="EMBL" id="SGXD01000004">
    <property type="protein sequence ID" value="RZS82866.1"/>
    <property type="molecule type" value="Genomic_DNA"/>
</dbReference>
<evidence type="ECO:0000256" key="1">
    <source>
        <dbReference type="ARBA" id="ARBA00010062"/>
    </source>
</evidence>
<dbReference type="InterPro" id="IPR028081">
    <property type="entry name" value="Leu-bd"/>
</dbReference>
<name>A0A4Q7NHD9_9ACTN</name>
<dbReference type="Gene3D" id="3.40.50.2300">
    <property type="match status" value="2"/>
</dbReference>
<evidence type="ECO:0000259" key="7">
    <source>
        <dbReference type="Pfam" id="PF13458"/>
    </source>
</evidence>
<protein>
    <submittedName>
        <fullName evidence="8">Amino acid/amide ABC transporter substrate-binding protein (HAAT family)</fullName>
    </submittedName>
</protein>
<dbReference type="CDD" id="cd06342">
    <property type="entry name" value="PBP1_ABC_LIVBP-like"/>
    <property type="match status" value="1"/>
</dbReference>
<dbReference type="AlphaFoldDB" id="A0A4Q7NHD9"/>
<evidence type="ECO:0000256" key="4">
    <source>
        <dbReference type="ARBA" id="ARBA00022970"/>
    </source>
</evidence>
<feature type="chain" id="PRO_5039056231" evidence="6">
    <location>
        <begin position="24"/>
        <end position="408"/>
    </location>
</feature>
<sequence>MRNVTRGTAVLATLAALSFGVSACGSSSKSDSGAGSSSGSSAAGSAAASTGGGGGSSSSSVTFGFMGALTGPNAQLGINIKNGAKLAIDQYDASNPSVKIVLKDYDTTGDPAQASALAPKVVDDKVAAVIGPAFSGESKTADPTLEEAKIPNISASATNALLSKNGWKFWHRVLANDDVQGPGVAKFIVGALGAKKVAVIDDQSEYGKGLADVVTKTIGSAATVKDSIDPKADDYSSTVNKIKGGSVDAIFYGGYYAEAAKFLKQLRDGGVTAKFVSGDGALDQKLIDGAKSAAEGAFLSCTCVLATASDDPAVQKFIDDYTKAYGTSPATYSAEGFDAATALIKAVQAGKTSPGDINTFLGTVDFKGVSKPIKFAADGELTSGSVYMHEVKDGKIIALGDYTTAKPQ</sequence>
<dbReference type="InterPro" id="IPR028082">
    <property type="entry name" value="Peripla_BP_I"/>
</dbReference>
<dbReference type="Proteomes" id="UP000293638">
    <property type="component" value="Unassembled WGS sequence"/>
</dbReference>
<reference evidence="8 9" key="1">
    <citation type="submission" date="2019-02" db="EMBL/GenBank/DDBJ databases">
        <title>Genomic Encyclopedia of Type Strains, Phase IV (KMG-IV): sequencing the most valuable type-strain genomes for metagenomic binning, comparative biology and taxonomic classification.</title>
        <authorList>
            <person name="Goeker M."/>
        </authorList>
    </citation>
    <scope>NUCLEOTIDE SEQUENCE [LARGE SCALE GENOMIC DNA]</scope>
    <source>
        <strain evidence="8 9">DSM 45622</strain>
    </source>
</reference>
<evidence type="ECO:0000313" key="9">
    <source>
        <dbReference type="Proteomes" id="UP000293638"/>
    </source>
</evidence>
<dbReference type="GO" id="GO:0006865">
    <property type="term" value="P:amino acid transport"/>
    <property type="evidence" value="ECO:0007669"/>
    <property type="project" value="UniProtKB-KW"/>
</dbReference>
<gene>
    <name evidence="8" type="ORF">EV189_3262</name>
</gene>
<keyword evidence="2" id="KW-0813">Transport</keyword>
<evidence type="ECO:0000256" key="6">
    <source>
        <dbReference type="SAM" id="SignalP"/>
    </source>
</evidence>
<accession>A0A4Q7NHD9</accession>
<feature type="compositionally biased region" description="Low complexity" evidence="5">
    <location>
        <begin position="30"/>
        <end position="49"/>
    </location>
</feature>
<evidence type="ECO:0000313" key="8">
    <source>
        <dbReference type="EMBL" id="RZS82866.1"/>
    </source>
</evidence>
<feature type="region of interest" description="Disordered" evidence="5">
    <location>
        <begin position="30"/>
        <end position="51"/>
    </location>
</feature>
<dbReference type="PANTHER" id="PTHR47151:SF2">
    <property type="entry name" value="AMINO ACID BINDING PROTEIN"/>
    <property type="match status" value="1"/>
</dbReference>
<proteinExistence type="inferred from homology"/>